<dbReference type="Pfam" id="PF12762">
    <property type="entry name" value="DDE_Tnp_IS1595"/>
    <property type="match status" value="1"/>
</dbReference>
<sequence length="330" mass="37152">MGGMEAQFDILTLDFRMLFGALAQLPLSPDEVACVREWLAAMEAPGRCCQLIEQMKGRSSCPHCGNERCYRCGHADGLQRYRCLVCGRSFNALTGTPLARLRHRDKWLPYLECLIDSRTLRASAERVAVAKSTSFRWRHRFLSAVRRDQPPKLQGIVEADETYVLESQKGSRHLDRPPRRRGGRATRRGVNDQHDCILVARDRGKTTHEFHAGRGQSTAARLLRYLKSVLAKDALLVSDGAQAFASFARQASISHEAINVRSGEHGHGAIHLNGVNGWHGRFKTWLRRFCGVASRYLANYSGWQRVLDDGKATAAAHWLRLAVAPEQRQR</sequence>
<dbReference type="PANTHER" id="PTHR33293">
    <property type="entry name" value="INSERTION ELEMENT IS1 1 PROTEIN INSB-RELATED"/>
    <property type="match status" value="1"/>
</dbReference>
<dbReference type="Proteomes" id="UP000315112">
    <property type="component" value="Unassembled WGS sequence"/>
</dbReference>
<comment type="caution">
    <text evidence="3">The sequence shown here is derived from an EMBL/GenBank/DDBJ whole genome shotgun (WGS) entry which is preliminary data.</text>
</comment>
<evidence type="ECO:0000256" key="1">
    <source>
        <dbReference type="SAM" id="MobiDB-lite"/>
    </source>
</evidence>
<dbReference type="NCBIfam" id="NF033547">
    <property type="entry name" value="transpos_IS1595"/>
    <property type="match status" value="1"/>
</dbReference>
<feature type="domain" description="ISXO2-like transposase" evidence="2">
    <location>
        <begin position="152"/>
        <end position="309"/>
    </location>
</feature>
<organism evidence="3 4">
    <name type="scientific">Pseudoduganella flava</name>
    <dbReference type="NCBI Taxonomy" id="871742"/>
    <lineage>
        <taxon>Bacteria</taxon>
        <taxon>Pseudomonadati</taxon>
        <taxon>Pseudomonadota</taxon>
        <taxon>Betaproteobacteria</taxon>
        <taxon>Burkholderiales</taxon>
        <taxon>Oxalobacteraceae</taxon>
        <taxon>Telluria group</taxon>
        <taxon>Pseudoduganella</taxon>
    </lineage>
</organism>
<dbReference type="InterPro" id="IPR024445">
    <property type="entry name" value="Tnp_ISXO2-like"/>
</dbReference>
<dbReference type="EMBL" id="VLKW01000002">
    <property type="protein sequence ID" value="TWI50419.1"/>
    <property type="molecule type" value="Genomic_DNA"/>
</dbReference>
<dbReference type="PANTHER" id="PTHR33293:SF1">
    <property type="entry name" value="INSERTION ELEMENT IS1 1 PROTEIN INSB-RELATED"/>
    <property type="match status" value="1"/>
</dbReference>
<name>A0A562Q167_9BURK</name>
<dbReference type="SMART" id="SM01126">
    <property type="entry name" value="DDE_Tnp_IS1595"/>
    <property type="match status" value="1"/>
</dbReference>
<reference evidence="3 4" key="1">
    <citation type="journal article" date="2015" name="Stand. Genomic Sci.">
        <title>Genomic Encyclopedia of Bacterial and Archaeal Type Strains, Phase III: the genomes of soil and plant-associated and newly described type strains.</title>
        <authorList>
            <person name="Whitman W.B."/>
            <person name="Woyke T."/>
            <person name="Klenk H.P."/>
            <person name="Zhou Y."/>
            <person name="Lilburn T.G."/>
            <person name="Beck B.J."/>
            <person name="De Vos P."/>
            <person name="Vandamme P."/>
            <person name="Eisen J.A."/>
            <person name="Garrity G."/>
            <person name="Hugenholtz P."/>
            <person name="Kyrpides N.C."/>
        </authorList>
    </citation>
    <scope>NUCLEOTIDE SEQUENCE [LARGE SCALE GENOMIC DNA]</scope>
    <source>
        <strain evidence="3 4">CGMCC 1.10685</strain>
    </source>
</reference>
<gene>
    <name evidence="3" type="ORF">IP92_01648</name>
</gene>
<evidence type="ECO:0000259" key="2">
    <source>
        <dbReference type="SMART" id="SM01126"/>
    </source>
</evidence>
<evidence type="ECO:0000313" key="3">
    <source>
        <dbReference type="EMBL" id="TWI50419.1"/>
    </source>
</evidence>
<proteinExistence type="predicted"/>
<protein>
    <submittedName>
        <fullName evidence="3">Transposase-like protein</fullName>
    </submittedName>
</protein>
<dbReference type="AlphaFoldDB" id="A0A562Q167"/>
<feature type="compositionally biased region" description="Basic residues" evidence="1">
    <location>
        <begin position="178"/>
        <end position="187"/>
    </location>
</feature>
<evidence type="ECO:0000313" key="4">
    <source>
        <dbReference type="Proteomes" id="UP000315112"/>
    </source>
</evidence>
<dbReference type="InterPro" id="IPR051354">
    <property type="entry name" value="Transposase_27_IS1"/>
</dbReference>
<accession>A0A562Q167</accession>
<feature type="region of interest" description="Disordered" evidence="1">
    <location>
        <begin position="167"/>
        <end position="188"/>
    </location>
</feature>